<feature type="region of interest" description="Disordered" evidence="1">
    <location>
        <begin position="32"/>
        <end position="63"/>
    </location>
</feature>
<accession>A0A844NR83</accession>
<dbReference type="EMBL" id="WOAD01000026">
    <property type="protein sequence ID" value="MUI38121.1"/>
    <property type="molecule type" value="Genomic_DNA"/>
</dbReference>
<evidence type="ECO:0000313" key="2">
    <source>
        <dbReference type="EMBL" id="MUI38121.1"/>
    </source>
</evidence>
<reference evidence="3" key="2">
    <citation type="submission" date="2020-01" db="EMBL/GenBank/DDBJ databases">
        <title>Bacteria Cultured from War Wounds Associated with the Conflict in Eastern Ukraine.</title>
        <authorList>
            <person name="Snesrud E."/>
            <person name="Galac M.R."/>
            <person name="Mc Gann P."/>
            <person name="Valentine K."/>
            <person name="Viacheslav K."/>
        </authorList>
    </citation>
    <scope>NUCLEOTIDE SEQUENCE</scope>
    <source>
        <strain evidence="3">VNMU148</strain>
    </source>
</reference>
<protein>
    <submittedName>
        <fullName evidence="2">Uncharacterized protein</fullName>
    </submittedName>
</protein>
<reference evidence="2 4" key="1">
    <citation type="submission" date="2019-11" db="EMBL/GenBank/DDBJ databases">
        <title>Genomes of ocular Pseudomonas aeruginosa isolates.</title>
        <authorList>
            <person name="Khan M."/>
            <person name="Rice S.A."/>
            <person name="Willcox M.D.P."/>
            <person name="Stapleton F."/>
        </authorList>
    </citation>
    <scope>NUCLEOTIDE SEQUENCE [LARGE SCALE GENOMIC DNA]</scope>
    <source>
        <strain evidence="2 4">PA221</strain>
    </source>
</reference>
<gene>
    <name evidence="2" type="ORF">GNQ48_24265</name>
    <name evidence="3" type="ORF">GUL26_32405</name>
</gene>
<dbReference type="RefSeq" id="WP_020750944.1">
    <property type="nucleotide sequence ID" value="NZ_AP014651.1"/>
</dbReference>
<comment type="caution">
    <text evidence="2">The sequence shown here is derived from an EMBL/GenBank/DDBJ whole genome shotgun (WGS) entry which is preliminary data.</text>
</comment>
<proteinExistence type="predicted"/>
<evidence type="ECO:0000313" key="4">
    <source>
        <dbReference type="Proteomes" id="UP000433532"/>
    </source>
</evidence>
<dbReference type="Proteomes" id="UP000644192">
    <property type="component" value="Unassembled WGS sequence"/>
</dbReference>
<sequence length="63" mass="6442">MRNGIDAVSAPLPTLFVSPPAVFTASLERLPPRARQAPAAQRPPGSPGIPGSARLQTGATTSH</sequence>
<feature type="compositionally biased region" description="Low complexity" evidence="1">
    <location>
        <begin position="33"/>
        <end position="43"/>
    </location>
</feature>
<evidence type="ECO:0000313" key="3">
    <source>
        <dbReference type="EMBL" id="MZZ16973.1"/>
    </source>
</evidence>
<organism evidence="2 4">
    <name type="scientific">Pseudomonas aeruginosa</name>
    <dbReference type="NCBI Taxonomy" id="287"/>
    <lineage>
        <taxon>Bacteria</taxon>
        <taxon>Pseudomonadati</taxon>
        <taxon>Pseudomonadota</taxon>
        <taxon>Gammaproteobacteria</taxon>
        <taxon>Pseudomonadales</taxon>
        <taxon>Pseudomonadaceae</taxon>
        <taxon>Pseudomonas</taxon>
    </lineage>
</organism>
<name>A0A844NR83_PSEAI</name>
<dbReference type="AlphaFoldDB" id="A0A844NR83"/>
<feature type="compositionally biased region" description="Polar residues" evidence="1">
    <location>
        <begin position="54"/>
        <end position="63"/>
    </location>
</feature>
<evidence type="ECO:0000256" key="1">
    <source>
        <dbReference type="SAM" id="MobiDB-lite"/>
    </source>
</evidence>
<dbReference type="Proteomes" id="UP000433532">
    <property type="component" value="Unassembled WGS sequence"/>
</dbReference>
<dbReference type="EMBL" id="WXZT01000039">
    <property type="protein sequence ID" value="MZZ16973.1"/>
    <property type="molecule type" value="Genomic_DNA"/>
</dbReference>